<keyword evidence="3" id="KW-1185">Reference proteome</keyword>
<comment type="caution">
    <text evidence="2">The sequence shown here is derived from an EMBL/GenBank/DDBJ whole genome shotgun (WGS) entry which is preliminary data.</text>
</comment>
<accession>A0ABR8EYD5</accession>
<feature type="transmembrane region" description="Helical" evidence="1">
    <location>
        <begin position="177"/>
        <end position="202"/>
    </location>
</feature>
<dbReference type="EMBL" id="JACJTE010000024">
    <property type="protein sequence ID" value="MBD2562953.1"/>
    <property type="molecule type" value="Genomic_DNA"/>
</dbReference>
<feature type="transmembrane region" description="Helical" evidence="1">
    <location>
        <begin position="214"/>
        <end position="232"/>
    </location>
</feature>
<proteinExistence type="predicted"/>
<evidence type="ECO:0008006" key="4">
    <source>
        <dbReference type="Google" id="ProtNLM"/>
    </source>
</evidence>
<feature type="transmembrane region" description="Helical" evidence="1">
    <location>
        <begin position="124"/>
        <end position="141"/>
    </location>
</feature>
<dbReference type="RefSeq" id="WP_190898813.1">
    <property type="nucleotide sequence ID" value="NZ_JACJTE010000024.1"/>
</dbReference>
<sequence>MTINRAISSHNPSDRRLFYVHITMFLLAFIVIVSRRPDAILNPQFWAEDGTVFYAQAYNNGILNSLFSPYAGYLHAVPRLTAAFSIFFSLKSAPLVFNLIAIIIQVLPVTLLISSRFSKLIPNINYRIAISFLYLVLPGCYEVHANITNAQWRIALLIFMAIIAKSSHILVNLFDLIIILIGGLTGPFSILIVPAIIFLIFATKISNKKLNDLFYLKFVVLISTALTQIIVLNTNQIGQERMSKVGSNFLSFNDVRKILEILTNQVFSMSIFGTNVTNYFINVLPDLLYIILNITILVVGIIVSVYLLLKSPLELRSFIIFAALIPFTAIALQFPNITLFEPIGVGARYWFNLVLAFSLGTIWIFHKAYNQKNRIGKMFALTILATMSIGIVTDWQHPAFTDLKFAKYADRFMELPTGHEMIIPTNPEPWSIKLIKH</sequence>
<dbReference type="Proteomes" id="UP000604661">
    <property type="component" value="Unassembled WGS sequence"/>
</dbReference>
<evidence type="ECO:0000313" key="2">
    <source>
        <dbReference type="EMBL" id="MBD2562953.1"/>
    </source>
</evidence>
<feature type="transmembrane region" description="Helical" evidence="1">
    <location>
        <begin position="95"/>
        <end position="118"/>
    </location>
</feature>
<feature type="transmembrane region" description="Helical" evidence="1">
    <location>
        <begin position="17"/>
        <end position="34"/>
    </location>
</feature>
<name>A0ABR8EYD5_NOSLI</name>
<reference evidence="2 3" key="1">
    <citation type="journal article" date="2020" name="ISME J.">
        <title>Comparative genomics reveals insights into cyanobacterial evolution and habitat adaptation.</title>
        <authorList>
            <person name="Chen M.Y."/>
            <person name="Teng W.K."/>
            <person name="Zhao L."/>
            <person name="Hu C.X."/>
            <person name="Zhou Y.K."/>
            <person name="Han B.P."/>
            <person name="Song L.R."/>
            <person name="Shu W.S."/>
        </authorList>
    </citation>
    <scope>NUCLEOTIDE SEQUENCE [LARGE SCALE GENOMIC DNA]</scope>
    <source>
        <strain evidence="2 3">FACHB-391</strain>
    </source>
</reference>
<evidence type="ECO:0000256" key="1">
    <source>
        <dbReference type="SAM" id="Phobius"/>
    </source>
</evidence>
<keyword evidence="1" id="KW-1133">Transmembrane helix</keyword>
<keyword evidence="1" id="KW-0812">Transmembrane</keyword>
<evidence type="ECO:0000313" key="3">
    <source>
        <dbReference type="Proteomes" id="UP000604661"/>
    </source>
</evidence>
<gene>
    <name evidence="2" type="ORF">H6G95_20480</name>
</gene>
<feature type="transmembrane region" description="Helical" evidence="1">
    <location>
        <begin position="318"/>
        <end position="337"/>
    </location>
</feature>
<organism evidence="2 3">
    <name type="scientific">Nostoc linckia FACHB-391</name>
    <dbReference type="NCBI Taxonomy" id="2692906"/>
    <lineage>
        <taxon>Bacteria</taxon>
        <taxon>Bacillati</taxon>
        <taxon>Cyanobacteriota</taxon>
        <taxon>Cyanophyceae</taxon>
        <taxon>Nostocales</taxon>
        <taxon>Nostocaceae</taxon>
        <taxon>Nostoc</taxon>
    </lineage>
</organism>
<feature type="transmembrane region" description="Helical" evidence="1">
    <location>
        <begin position="153"/>
        <end position="171"/>
    </location>
</feature>
<feature type="transmembrane region" description="Helical" evidence="1">
    <location>
        <begin position="349"/>
        <end position="366"/>
    </location>
</feature>
<keyword evidence="1" id="KW-0472">Membrane</keyword>
<feature type="transmembrane region" description="Helical" evidence="1">
    <location>
        <begin position="378"/>
        <end position="395"/>
    </location>
</feature>
<feature type="transmembrane region" description="Helical" evidence="1">
    <location>
        <begin position="287"/>
        <end position="309"/>
    </location>
</feature>
<protein>
    <recommendedName>
        <fullName evidence="4">Glycosyltransferase RgtA/B/C/D-like domain-containing protein</fullName>
    </recommendedName>
</protein>
<feature type="transmembrane region" description="Helical" evidence="1">
    <location>
        <begin position="70"/>
        <end position="88"/>
    </location>
</feature>